<dbReference type="CDD" id="cd17535">
    <property type="entry name" value="REC_NarL-like"/>
    <property type="match status" value="1"/>
</dbReference>
<organism evidence="6">
    <name type="scientific">Anabaena sp. (strain L31)</name>
    <dbReference type="NCBI Taxonomy" id="29412"/>
    <lineage>
        <taxon>Bacteria</taxon>
        <taxon>Bacillati</taxon>
        <taxon>Cyanobacteriota</taxon>
        <taxon>Cyanophyceae</taxon>
        <taxon>Nostocales</taxon>
        <taxon>Nostocaceae</taxon>
        <taxon>Anabaena</taxon>
    </lineage>
</organism>
<evidence type="ECO:0000313" key="6">
    <source>
        <dbReference type="EMBL" id="ABV64383.1"/>
    </source>
</evidence>
<dbReference type="CDD" id="cd06170">
    <property type="entry name" value="LuxR_C_like"/>
    <property type="match status" value="1"/>
</dbReference>
<dbReference type="Gene3D" id="3.40.50.2300">
    <property type="match status" value="1"/>
</dbReference>
<evidence type="ECO:0000256" key="3">
    <source>
        <dbReference type="PROSITE-ProRule" id="PRU00169"/>
    </source>
</evidence>
<dbReference type="Pfam" id="PF00072">
    <property type="entry name" value="Response_reg"/>
    <property type="match status" value="1"/>
</dbReference>
<keyword evidence="2" id="KW-0238">DNA-binding</keyword>
<dbReference type="PANTHER" id="PTHR43214:SF43">
    <property type="entry name" value="TWO-COMPONENT RESPONSE REGULATOR"/>
    <property type="match status" value="1"/>
</dbReference>
<dbReference type="PROSITE" id="PS50110">
    <property type="entry name" value="RESPONSE_REGULATORY"/>
    <property type="match status" value="1"/>
</dbReference>
<reference evidence="6" key="1">
    <citation type="journal article" date="2008" name="Arch. Biochem. Biophys.">
        <title>Characterization of a response regulator protein that binds to Anabaena sp. strain L-31 kdp-promoter region.</title>
        <authorList>
            <person name="Ballal A."/>
            <person name="Apte S.K."/>
        </authorList>
    </citation>
    <scope>NUCLEOTIDE SEQUENCE</scope>
    <source>
        <strain evidence="6">L-31</strain>
    </source>
</reference>
<dbReference type="InterPro" id="IPR011006">
    <property type="entry name" value="CheY-like_superfamily"/>
</dbReference>
<dbReference type="AlphaFoldDB" id="A8DA11"/>
<evidence type="ECO:0000259" key="5">
    <source>
        <dbReference type="PROSITE" id="PS50110"/>
    </source>
</evidence>
<evidence type="ECO:0000259" key="4">
    <source>
        <dbReference type="PROSITE" id="PS50043"/>
    </source>
</evidence>
<dbReference type="SMART" id="SM00421">
    <property type="entry name" value="HTH_LUXR"/>
    <property type="match status" value="1"/>
</dbReference>
<feature type="domain" description="HTH luxR-type" evidence="4">
    <location>
        <begin position="153"/>
        <end position="218"/>
    </location>
</feature>
<evidence type="ECO:0000256" key="1">
    <source>
        <dbReference type="ARBA" id="ARBA00022553"/>
    </source>
</evidence>
<proteinExistence type="predicted"/>
<dbReference type="PROSITE" id="PS50043">
    <property type="entry name" value="HTH_LUXR_2"/>
    <property type="match status" value="1"/>
</dbReference>
<dbReference type="PANTHER" id="PTHR43214">
    <property type="entry name" value="TWO-COMPONENT RESPONSE REGULATOR"/>
    <property type="match status" value="1"/>
</dbReference>
<dbReference type="GO" id="GO:0000160">
    <property type="term" value="P:phosphorelay signal transduction system"/>
    <property type="evidence" value="ECO:0007669"/>
    <property type="project" value="InterPro"/>
</dbReference>
<evidence type="ECO:0000256" key="2">
    <source>
        <dbReference type="ARBA" id="ARBA00023125"/>
    </source>
</evidence>
<dbReference type="SMART" id="SM00448">
    <property type="entry name" value="REC"/>
    <property type="match status" value="1"/>
</dbReference>
<dbReference type="GO" id="GO:0003677">
    <property type="term" value="F:DNA binding"/>
    <property type="evidence" value="ECO:0007669"/>
    <property type="project" value="UniProtKB-KW"/>
</dbReference>
<dbReference type="PRINTS" id="PR00038">
    <property type="entry name" value="HTHLUXR"/>
</dbReference>
<feature type="modified residue" description="4-aspartylphosphate" evidence="3">
    <location>
        <position position="58"/>
    </location>
</feature>
<sequence>MASNPVKILLVEDDELFRLGLLVRLQQETGLEIIAEAEDGETALDFIKQQPVDVVLLDVGLPGLGGIETCKQIKQQNPQLPILILTSHSQKPLISKLIEAGAQGYCLKGIVAEKLVLALRSVAAGASWWDETATREIRSSIAASQSQPSTENLIKSDHPLTGRELEILSLLAQGKTNQEIATALYITPGTVRVHVHAILHKLDVSDRHQAVVLALQKRLIKNNAVLEE</sequence>
<feature type="domain" description="Response regulatory" evidence="5">
    <location>
        <begin position="7"/>
        <end position="123"/>
    </location>
</feature>
<gene>
    <name evidence="6" type="primary">rr</name>
</gene>
<protein>
    <submittedName>
        <fullName evidence="6">Response regulator</fullName>
    </submittedName>
</protein>
<name>A8DA11_ANASL</name>
<dbReference type="SUPFAM" id="SSF52172">
    <property type="entry name" value="CheY-like"/>
    <property type="match status" value="1"/>
</dbReference>
<dbReference type="Pfam" id="PF00196">
    <property type="entry name" value="GerE"/>
    <property type="match status" value="1"/>
</dbReference>
<dbReference type="PROSITE" id="PS00622">
    <property type="entry name" value="HTH_LUXR_1"/>
    <property type="match status" value="1"/>
</dbReference>
<dbReference type="InterPro" id="IPR058245">
    <property type="entry name" value="NreC/VraR/RcsB-like_REC"/>
</dbReference>
<keyword evidence="1 3" id="KW-0597">Phosphoprotein</keyword>
<dbReference type="InterPro" id="IPR000792">
    <property type="entry name" value="Tscrpt_reg_LuxR_C"/>
</dbReference>
<dbReference type="InterPro" id="IPR001789">
    <property type="entry name" value="Sig_transdc_resp-reg_receiver"/>
</dbReference>
<dbReference type="InterPro" id="IPR039420">
    <property type="entry name" value="WalR-like"/>
</dbReference>
<dbReference type="GO" id="GO:0006355">
    <property type="term" value="P:regulation of DNA-templated transcription"/>
    <property type="evidence" value="ECO:0007669"/>
    <property type="project" value="InterPro"/>
</dbReference>
<dbReference type="EMBL" id="EU146154">
    <property type="protein sequence ID" value="ABV64383.1"/>
    <property type="molecule type" value="Genomic_DNA"/>
</dbReference>
<accession>A8DA11</accession>